<accession>F4QDT4</accession>
<name>F4QDT4_CACFS</name>
<dbReference type="AlphaFoldDB" id="F4QDT4"/>
<dbReference type="EMBL" id="GL883029">
    <property type="protein sequence ID" value="EGG13881.1"/>
    <property type="molecule type" value="Genomic_DNA"/>
</dbReference>
<dbReference type="CDD" id="cd01805">
    <property type="entry name" value="Ubl_Rad23"/>
    <property type="match status" value="1"/>
</dbReference>
<dbReference type="PROSITE" id="PS50053">
    <property type="entry name" value="UBIQUITIN_2"/>
    <property type="match status" value="1"/>
</dbReference>
<feature type="domain" description="Ubiquitin-like" evidence="3">
    <location>
        <begin position="1"/>
        <end position="76"/>
    </location>
</feature>
<dbReference type="KEGG" id="dfa:DFA_11642"/>
<dbReference type="RefSeq" id="XP_004350589.1">
    <property type="nucleotide sequence ID" value="XM_004350538.1"/>
</dbReference>
<dbReference type="Gene3D" id="3.10.20.90">
    <property type="entry name" value="Phosphatidylinositol 3-kinase Catalytic Subunit, Chain A, domain 1"/>
    <property type="match status" value="1"/>
</dbReference>
<dbReference type="SMART" id="SM00165">
    <property type="entry name" value="UBA"/>
    <property type="match status" value="1"/>
</dbReference>
<feature type="compositionally biased region" description="Acidic residues" evidence="1">
    <location>
        <begin position="181"/>
        <end position="195"/>
    </location>
</feature>
<evidence type="ECO:0000259" key="3">
    <source>
        <dbReference type="PROSITE" id="PS50053"/>
    </source>
</evidence>
<dbReference type="GO" id="GO:0070628">
    <property type="term" value="F:proteasome binding"/>
    <property type="evidence" value="ECO:0007669"/>
    <property type="project" value="TreeGrafter"/>
</dbReference>
<dbReference type="InterPro" id="IPR009060">
    <property type="entry name" value="UBA-like_sf"/>
</dbReference>
<dbReference type="OMA" id="CMVKKPK"/>
<protein>
    <submittedName>
        <fullName evidence="4">RepC-binding protein A</fullName>
    </submittedName>
</protein>
<dbReference type="CDD" id="cd14280">
    <property type="entry name" value="UBA1_Rad23_like"/>
    <property type="match status" value="1"/>
</dbReference>
<dbReference type="InterPro" id="IPR029071">
    <property type="entry name" value="Ubiquitin-like_domsf"/>
</dbReference>
<proteinExistence type="predicted"/>
<feature type="region of interest" description="Disordered" evidence="1">
    <location>
        <begin position="176"/>
        <end position="204"/>
    </location>
</feature>
<organism evidence="4 5">
    <name type="scientific">Cavenderia fasciculata</name>
    <name type="common">Slime mold</name>
    <name type="synonym">Dictyostelium fasciculatum</name>
    <dbReference type="NCBI Taxonomy" id="261658"/>
    <lineage>
        <taxon>Eukaryota</taxon>
        <taxon>Amoebozoa</taxon>
        <taxon>Evosea</taxon>
        <taxon>Eumycetozoa</taxon>
        <taxon>Dictyostelia</taxon>
        <taxon>Acytosteliales</taxon>
        <taxon>Cavenderiaceae</taxon>
        <taxon>Cavenderia</taxon>
    </lineage>
</organism>
<dbReference type="GO" id="GO:0005829">
    <property type="term" value="C:cytosol"/>
    <property type="evidence" value="ECO:0007669"/>
    <property type="project" value="TreeGrafter"/>
</dbReference>
<dbReference type="PANTHER" id="PTHR10621:SF0">
    <property type="entry name" value="UV EXCISION REPAIR PROTEIN RAD23"/>
    <property type="match status" value="1"/>
</dbReference>
<feature type="domain" description="UBA" evidence="2">
    <location>
        <begin position="136"/>
        <end position="177"/>
    </location>
</feature>
<dbReference type="PROSITE" id="PS50030">
    <property type="entry name" value="UBA"/>
    <property type="match status" value="1"/>
</dbReference>
<dbReference type="Gene3D" id="1.10.8.10">
    <property type="entry name" value="DNA helicase RuvA subunit, C-terminal domain"/>
    <property type="match status" value="1"/>
</dbReference>
<evidence type="ECO:0000256" key="1">
    <source>
        <dbReference type="SAM" id="MobiDB-lite"/>
    </source>
</evidence>
<dbReference type="InterPro" id="IPR000626">
    <property type="entry name" value="Ubiquitin-like_dom"/>
</dbReference>
<dbReference type="Pfam" id="PF00627">
    <property type="entry name" value="UBA"/>
    <property type="match status" value="1"/>
</dbReference>
<feature type="compositionally biased region" description="Low complexity" evidence="1">
    <location>
        <begin position="81"/>
        <end position="111"/>
    </location>
</feature>
<dbReference type="SMART" id="SM00213">
    <property type="entry name" value="UBQ"/>
    <property type="match status" value="1"/>
</dbReference>
<gene>
    <name evidence="4" type="primary">rcbA</name>
    <name evidence="4" type="ORF">DFA_11642</name>
</gene>
<dbReference type="STRING" id="1054147.F4QDT4"/>
<dbReference type="Pfam" id="PF00240">
    <property type="entry name" value="ubiquitin"/>
    <property type="match status" value="1"/>
</dbReference>
<dbReference type="Proteomes" id="UP000007797">
    <property type="component" value="Unassembled WGS sequence"/>
</dbReference>
<evidence type="ECO:0000259" key="2">
    <source>
        <dbReference type="PROSITE" id="PS50030"/>
    </source>
</evidence>
<evidence type="ECO:0000313" key="5">
    <source>
        <dbReference type="Proteomes" id="UP000007797"/>
    </source>
</evidence>
<dbReference type="PANTHER" id="PTHR10621">
    <property type="entry name" value="UV EXCISION REPAIR PROTEIN RAD23"/>
    <property type="match status" value="1"/>
</dbReference>
<dbReference type="GO" id="GO:0043130">
    <property type="term" value="F:ubiquitin binding"/>
    <property type="evidence" value="ECO:0007669"/>
    <property type="project" value="TreeGrafter"/>
</dbReference>
<dbReference type="InterPro" id="IPR015940">
    <property type="entry name" value="UBA"/>
</dbReference>
<dbReference type="OrthoDB" id="419317at2759"/>
<dbReference type="GO" id="GO:0005654">
    <property type="term" value="C:nucleoplasm"/>
    <property type="evidence" value="ECO:0007669"/>
    <property type="project" value="TreeGrafter"/>
</dbReference>
<dbReference type="FunFam" id="1.10.8.10:FF:000003">
    <property type="entry name" value="UV excision repair protein RAD23 homolog"/>
    <property type="match status" value="1"/>
</dbReference>
<sequence length="204" mass="21692">MKITIKNINKEVYTFDVTGDESVTELKQLIQNKHSHQASWQTLIYGGKVLENDNKLSTYNITENGFLVCMVKKPKEETVATTAPAVQPATTPVAPTSAPSTTPASTSTPTNTPAPTPSPASSTSPSGGNSSFIVGPEYEAAITNLMEMSGANREMVIRALRASFNNAERAADILLSGAIPADEDEDVADDDDEDVDAHQEPPLG</sequence>
<dbReference type="SUPFAM" id="SSF46934">
    <property type="entry name" value="UBA-like"/>
    <property type="match status" value="1"/>
</dbReference>
<reference evidence="5" key="1">
    <citation type="journal article" date="2011" name="Genome Res.">
        <title>Phylogeny-wide analysis of social amoeba genomes highlights ancient origins for complex intercellular communication.</title>
        <authorList>
            <person name="Heidel A.J."/>
            <person name="Lawal H.M."/>
            <person name="Felder M."/>
            <person name="Schilde C."/>
            <person name="Helps N.R."/>
            <person name="Tunggal B."/>
            <person name="Rivero F."/>
            <person name="John U."/>
            <person name="Schleicher M."/>
            <person name="Eichinger L."/>
            <person name="Platzer M."/>
            <person name="Noegel A.A."/>
            <person name="Schaap P."/>
            <person name="Gloeckner G."/>
        </authorList>
    </citation>
    <scope>NUCLEOTIDE SEQUENCE [LARGE SCALE GENOMIC DNA]</scope>
    <source>
        <strain evidence="5">SH3</strain>
    </source>
</reference>
<dbReference type="GO" id="GO:0043161">
    <property type="term" value="P:proteasome-mediated ubiquitin-dependent protein catabolic process"/>
    <property type="evidence" value="ECO:0007669"/>
    <property type="project" value="TreeGrafter"/>
</dbReference>
<evidence type="ECO:0000313" key="4">
    <source>
        <dbReference type="EMBL" id="EGG13881.1"/>
    </source>
</evidence>
<keyword evidence="5" id="KW-1185">Reference proteome</keyword>
<feature type="region of interest" description="Disordered" evidence="1">
    <location>
        <begin position="81"/>
        <end position="131"/>
    </location>
</feature>
<dbReference type="GeneID" id="14865303"/>
<dbReference type="GO" id="GO:0031593">
    <property type="term" value="F:polyubiquitin modification-dependent protein binding"/>
    <property type="evidence" value="ECO:0007669"/>
    <property type="project" value="TreeGrafter"/>
</dbReference>
<dbReference type="SUPFAM" id="SSF54236">
    <property type="entry name" value="Ubiquitin-like"/>
    <property type="match status" value="1"/>
</dbReference>